<keyword evidence="8 13" id="KW-0067">ATP-binding</keyword>
<dbReference type="InterPro" id="IPR036426">
    <property type="entry name" value="Bulb-type_lectin_dom_sf"/>
</dbReference>
<keyword evidence="6 13" id="KW-0547">Nucleotide-binding</keyword>
<dbReference type="GO" id="GO:0004674">
    <property type="term" value="F:protein serine/threonine kinase activity"/>
    <property type="evidence" value="ECO:0007669"/>
    <property type="project" value="UniProtKB-KW"/>
</dbReference>
<feature type="binding site" evidence="14">
    <location>
        <position position="533"/>
    </location>
    <ligand>
        <name>ATP</name>
        <dbReference type="ChEBI" id="CHEBI:30616"/>
    </ligand>
</feature>
<keyword evidence="2 13" id="KW-0723">Serine/threonine-protein kinase</keyword>
<dbReference type="InterPro" id="IPR001480">
    <property type="entry name" value="Bulb-type_lectin_dom"/>
</dbReference>
<dbReference type="InterPro" id="IPR003609">
    <property type="entry name" value="Pan_app"/>
</dbReference>
<evidence type="ECO:0000256" key="5">
    <source>
        <dbReference type="ARBA" id="ARBA00022729"/>
    </source>
</evidence>
<keyword evidence="5" id="KW-0732">Signal</keyword>
<keyword evidence="3 13" id="KW-0808">Transferase</keyword>
<dbReference type="InterPro" id="IPR011009">
    <property type="entry name" value="Kinase-like_dom_sf"/>
</dbReference>
<evidence type="ECO:0000256" key="15">
    <source>
        <dbReference type="SAM" id="Phobius"/>
    </source>
</evidence>
<comment type="similarity">
    <text evidence="13">Belongs to the protein kinase superfamily. Ser/Thr protein kinase family.</text>
</comment>
<dbReference type="GO" id="GO:0048544">
    <property type="term" value="P:recognition of pollen"/>
    <property type="evidence" value="ECO:0007669"/>
    <property type="project" value="InterPro"/>
</dbReference>
<evidence type="ECO:0000256" key="1">
    <source>
        <dbReference type="ARBA" id="ARBA00004167"/>
    </source>
</evidence>
<reference evidence="20" key="1">
    <citation type="submission" date="2025-08" db="UniProtKB">
        <authorList>
            <consortium name="RefSeq"/>
        </authorList>
    </citation>
    <scope>IDENTIFICATION</scope>
    <source>
        <tissue evidence="20">Fruit stalk</tissue>
    </source>
</reference>
<dbReference type="Pfam" id="PF00069">
    <property type="entry name" value="Pkinase"/>
    <property type="match status" value="1"/>
</dbReference>
<evidence type="ECO:0000256" key="4">
    <source>
        <dbReference type="ARBA" id="ARBA00022692"/>
    </source>
</evidence>
<sequence>ISTLDIAANLFSPLLGNKTKLLPLHFLILYFLSFETHLSIEMKTIYPGQSLSGNQTITSKNGRFELGFFKPGNSTKYYVGIWYKKLPVQTVVWVANRDKPVLDPSTSKLQLSEKGNLVLYNQSEIPVWSTDQSSLNSMNSTVALLKNSGNLVLRNSSNPSVILWQSFDHPTDTWLSGAKLGIDKMTKRRQVYIAWSNSTDPAPGPFSLGLDLNGTSTYHILQNGKRHWTCGVWLERISSFSNDTVDNKYTTMNYVSNEKENFYIYTVTNSSILVRFVMDISGQLQQLIWQDDSQEWKTIWAKPKDQCEIYAFCGLYGACNQFSLPTCRCLPGFEPKIPGEWSTGNYTHGCLRRTPLQCENGEEEGFQVIHNIRIPANEVFLTNNKGLEDCKSACLRDCSCTAYTYDGNCSIWREDLLNIQYLSYGDNLGRDLHLRLPTTELEALRGKTKGRIEWFIISAAAAILILIAILGLLVPTCRRTNFSDIKPTDDVLILFKFSDLKNATKNFSEKLGEGSFGSVFKGILPNSSAIAVKILKCQDQEDKQFRTEVSTIGTIHHVNLVRLLGFCVTGMKRLLVYDYMPNGSLDSHLFYQDSKILDWEKRYHIAVGVARGLAYLHEKCRECIIHCDIKPENILLDADYNPLLSDFGLAKLLGRDISRVLTTMKGTRGYLAPEMISGEPITPKSDVFSYGMLLLEIISGRRNWEIRDDGTENYFPARAANCISNGGDVLSLIDSKLQGNANLKEVIRACKVACWCIQDTEQNRPSMGNVVQILEGVQEISLPPIPWFIQTIANYSRDGISKHSLTNEKNAVVQTV</sequence>
<dbReference type="Pfam" id="PF08276">
    <property type="entry name" value="PAN_2"/>
    <property type="match status" value="1"/>
</dbReference>
<evidence type="ECO:0000256" key="13">
    <source>
        <dbReference type="PIRNR" id="PIRNR000641"/>
    </source>
</evidence>
<evidence type="ECO:0000256" key="12">
    <source>
        <dbReference type="ARBA" id="ARBA00023180"/>
    </source>
</evidence>
<evidence type="ECO:0000259" key="17">
    <source>
        <dbReference type="PROSITE" id="PS50927"/>
    </source>
</evidence>
<feature type="non-terminal residue" evidence="20">
    <location>
        <position position="1"/>
    </location>
</feature>
<name>A0A6P5Y599_DURZI</name>
<dbReference type="GO" id="GO:0005524">
    <property type="term" value="F:ATP binding"/>
    <property type="evidence" value="ECO:0007669"/>
    <property type="project" value="UniProtKB-UniRule"/>
</dbReference>
<dbReference type="PROSITE" id="PS50927">
    <property type="entry name" value="BULB_LECTIN"/>
    <property type="match status" value="1"/>
</dbReference>
<comment type="catalytic activity">
    <reaction evidence="13">
        <text>L-threonyl-[protein] + ATP = O-phospho-L-threonyl-[protein] + ADP + H(+)</text>
        <dbReference type="Rhea" id="RHEA:46608"/>
        <dbReference type="Rhea" id="RHEA-COMP:11060"/>
        <dbReference type="Rhea" id="RHEA-COMP:11605"/>
        <dbReference type="ChEBI" id="CHEBI:15378"/>
        <dbReference type="ChEBI" id="CHEBI:30013"/>
        <dbReference type="ChEBI" id="CHEBI:30616"/>
        <dbReference type="ChEBI" id="CHEBI:61977"/>
        <dbReference type="ChEBI" id="CHEBI:456216"/>
        <dbReference type="EC" id="2.7.11.1"/>
    </reaction>
</comment>
<feature type="transmembrane region" description="Helical" evidence="15">
    <location>
        <begin position="454"/>
        <end position="474"/>
    </location>
</feature>
<dbReference type="PIRSF" id="PIRSF000641">
    <property type="entry name" value="SRK"/>
    <property type="match status" value="1"/>
</dbReference>
<proteinExistence type="inferred from homology"/>
<dbReference type="Gene3D" id="2.90.10.10">
    <property type="entry name" value="Bulb-type lectin domain"/>
    <property type="match status" value="1"/>
</dbReference>
<dbReference type="SMART" id="SM00473">
    <property type="entry name" value="PAN_AP"/>
    <property type="match status" value="1"/>
</dbReference>
<dbReference type="GO" id="GO:0016020">
    <property type="term" value="C:membrane"/>
    <property type="evidence" value="ECO:0007669"/>
    <property type="project" value="UniProtKB-SubCell"/>
</dbReference>
<dbReference type="InterPro" id="IPR008271">
    <property type="entry name" value="Ser/Thr_kinase_AS"/>
</dbReference>
<evidence type="ECO:0000256" key="2">
    <source>
        <dbReference type="ARBA" id="ARBA00022527"/>
    </source>
</evidence>
<dbReference type="PANTHER" id="PTHR47974:SF19">
    <property type="entry name" value="RECEPTOR-LIKE SERINE_THREONINE-PROTEIN KINASE"/>
    <property type="match status" value="1"/>
</dbReference>
<dbReference type="FunFam" id="1.10.510.10:FF:000227">
    <property type="entry name" value="Serine/threonine-protein kinase"/>
    <property type="match status" value="1"/>
</dbReference>
<dbReference type="InterPro" id="IPR000858">
    <property type="entry name" value="S_locus_glycoprot_dom"/>
</dbReference>
<gene>
    <name evidence="20" type="primary">LOC111288919</name>
</gene>
<dbReference type="CDD" id="cd00028">
    <property type="entry name" value="B_lectin"/>
    <property type="match status" value="1"/>
</dbReference>
<dbReference type="InterPro" id="IPR000719">
    <property type="entry name" value="Prot_kinase_dom"/>
</dbReference>
<dbReference type="InterPro" id="IPR024171">
    <property type="entry name" value="SRK-like_kinase"/>
</dbReference>
<dbReference type="SMART" id="SM00220">
    <property type="entry name" value="S_TKc"/>
    <property type="match status" value="1"/>
</dbReference>
<dbReference type="GeneID" id="111288919"/>
<dbReference type="Gene3D" id="3.30.200.20">
    <property type="entry name" value="Phosphorylase Kinase, domain 1"/>
    <property type="match status" value="1"/>
</dbReference>
<dbReference type="RefSeq" id="XP_022735594.1">
    <property type="nucleotide sequence ID" value="XM_022879859.1"/>
</dbReference>
<dbReference type="SUPFAM" id="SSF56112">
    <property type="entry name" value="Protein kinase-like (PK-like)"/>
    <property type="match status" value="1"/>
</dbReference>
<accession>A0A6P5Y599</accession>
<keyword evidence="12" id="KW-0325">Glycoprotein</keyword>
<dbReference type="InterPro" id="IPR017441">
    <property type="entry name" value="Protein_kinase_ATP_BS"/>
</dbReference>
<feature type="domain" description="Apple" evidence="18">
    <location>
        <begin position="358"/>
        <end position="437"/>
    </location>
</feature>
<dbReference type="EC" id="2.7.11.1" evidence="13"/>
<protein>
    <recommendedName>
        <fullName evidence="13">Receptor-like serine/threonine-protein kinase</fullName>
        <ecNumber evidence="13">2.7.11.1</ecNumber>
    </recommendedName>
</protein>
<evidence type="ECO:0000256" key="10">
    <source>
        <dbReference type="ARBA" id="ARBA00023136"/>
    </source>
</evidence>
<dbReference type="SMART" id="SM00108">
    <property type="entry name" value="B_lectin"/>
    <property type="match status" value="1"/>
</dbReference>
<dbReference type="PANTHER" id="PTHR47974">
    <property type="entry name" value="OS07G0415500 PROTEIN"/>
    <property type="match status" value="1"/>
</dbReference>
<keyword evidence="9 15" id="KW-1133">Transmembrane helix</keyword>
<feature type="domain" description="Protein kinase" evidence="16">
    <location>
        <begin position="505"/>
        <end position="788"/>
    </location>
</feature>
<evidence type="ECO:0000256" key="11">
    <source>
        <dbReference type="ARBA" id="ARBA00023157"/>
    </source>
</evidence>
<dbReference type="Gene3D" id="1.10.510.10">
    <property type="entry name" value="Transferase(Phosphotransferase) domain 1"/>
    <property type="match status" value="1"/>
</dbReference>
<dbReference type="PROSITE" id="PS50011">
    <property type="entry name" value="PROTEIN_KINASE_DOM"/>
    <property type="match status" value="1"/>
</dbReference>
<evidence type="ECO:0000256" key="3">
    <source>
        <dbReference type="ARBA" id="ARBA00022679"/>
    </source>
</evidence>
<evidence type="ECO:0000313" key="19">
    <source>
        <dbReference type="Proteomes" id="UP000515121"/>
    </source>
</evidence>
<dbReference type="CDD" id="cd14066">
    <property type="entry name" value="STKc_IRAK"/>
    <property type="match status" value="1"/>
</dbReference>
<dbReference type="SUPFAM" id="SSF51110">
    <property type="entry name" value="alpha-D-mannose-specific plant lectins"/>
    <property type="match status" value="1"/>
</dbReference>
<dbReference type="SUPFAM" id="SSF57414">
    <property type="entry name" value="Hairpin loop containing domain-like"/>
    <property type="match status" value="1"/>
</dbReference>
<evidence type="ECO:0000256" key="9">
    <source>
        <dbReference type="ARBA" id="ARBA00022989"/>
    </source>
</evidence>
<dbReference type="PROSITE" id="PS00108">
    <property type="entry name" value="PROTEIN_KINASE_ST"/>
    <property type="match status" value="1"/>
</dbReference>
<keyword evidence="4 15" id="KW-0812">Transmembrane</keyword>
<dbReference type="OrthoDB" id="643280at2759"/>
<keyword evidence="10 15" id="KW-0472">Membrane</keyword>
<evidence type="ECO:0000259" key="16">
    <source>
        <dbReference type="PROSITE" id="PS50011"/>
    </source>
</evidence>
<organism evidence="19 20">
    <name type="scientific">Durio zibethinus</name>
    <name type="common">Durian</name>
    <dbReference type="NCBI Taxonomy" id="66656"/>
    <lineage>
        <taxon>Eukaryota</taxon>
        <taxon>Viridiplantae</taxon>
        <taxon>Streptophyta</taxon>
        <taxon>Embryophyta</taxon>
        <taxon>Tracheophyta</taxon>
        <taxon>Spermatophyta</taxon>
        <taxon>Magnoliopsida</taxon>
        <taxon>eudicotyledons</taxon>
        <taxon>Gunneridae</taxon>
        <taxon>Pentapetalae</taxon>
        <taxon>rosids</taxon>
        <taxon>malvids</taxon>
        <taxon>Malvales</taxon>
        <taxon>Malvaceae</taxon>
        <taxon>Helicteroideae</taxon>
        <taxon>Durio</taxon>
    </lineage>
</organism>
<dbReference type="CDD" id="cd01098">
    <property type="entry name" value="PAN_AP_plant"/>
    <property type="match status" value="1"/>
</dbReference>
<dbReference type="AlphaFoldDB" id="A0A6P5Y599"/>
<dbReference type="Pfam" id="PF01453">
    <property type="entry name" value="B_lectin"/>
    <property type="match status" value="1"/>
</dbReference>
<dbReference type="KEGG" id="dzi:111288919"/>
<feature type="domain" description="Bulb-type lectin" evidence="17">
    <location>
        <begin position="42"/>
        <end position="166"/>
    </location>
</feature>
<evidence type="ECO:0000313" key="20">
    <source>
        <dbReference type="RefSeq" id="XP_022735594.1"/>
    </source>
</evidence>
<comment type="subcellular location">
    <subcellularLocation>
        <location evidence="1">Membrane</location>
        <topology evidence="1">Single-pass membrane protein</topology>
    </subcellularLocation>
</comment>
<evidence type="ECO:0000256" key="7">
    <source>
        <dbReference type="ARBA" id="ARBA00022777"/>
    </source>
</evidence>
<dbReference type="FunFam" id="3.30.200.20:FF:000178">
    <property type="entry name" value="serine/threonine-protein kinase PBS1-like"/>
    <property type="match status" value="1"/>
</dbReference>
<evidence type="ECO:0000256" key="8">
    <source>
        <dbReference type="ARBA" id="ARBA00022840"/>
    </source>
</evidence>
<dbReference type="FunFam" id="2.90.10.10:FF:000002">
    <property type="entry name" value="Serine/threonine-protein kinase"/>
    <property type="match status" value="1"/>
</dbReference>
<dbReference type="Pfam" id="PF00954">
    <property type="entry name" value="S_locus_glycop"/>
    <property type="match status" value="1"/>
</dbReference>
<evidence type="ECO:0000259" key="18">
    <source>
        <dbReference type="PROSITE" id="PS50948"/>
    </source>
</evidence>
<dbReference type="Proteomes" id="UP000515121">
    <property type="component" value="Unplaced"/>
</dbReference>
<keyword evidence="11" id="KW-1015">Disulfide bond</keyword>
<evidence type="ECO:0000256" key="14">
    <source>
        <dbReference type="PROSITE-ProRule" id="PRU10141"/>
    </source>
</evidence>
<keyword evidence="19" id="KW-1185">Reference proteome</keyword>
<dbReference type="PROSITE" id="PS00107">
    <property type="entry name" value="PROTEIN_KINASE_ATP"/>
    <property type="match status" value="1"/>
</dbReference>
<comment type="catalytic activity">
    <reaction evidence="13">
        <text>L-seryl-[protein] + ATP = O-phospho-L-seryl-[protein] + ADP + H(+)</text>
        <dbReference type="Rhea" id="RHEA:17989"/>
        <dbReference type="Rhea" id="RHEA-COMP:9863"/>
        <dbReference type="Rhea" id="RHEA-COMP:11604"/>
        <dbReference type="ChEBI" id="CHEBI:15378"/>
        <dbReference type="ChEBI" id="CHEBI:29999"/>
        <dbReference type="ChEBI" id="CHEBI:30616"/>
        <dbReference type="ChEBI" id="CHEBI:83421"/>
        <dbReference type="ChEBI" id="CHEBI:456216"/>
        <dbReference type="EC" id="2.7.11.1"/>
    </reaction>
</comment>
<dbReference type="PROSITE" id="PS50948">
    <property type="entry name" value="PAN"/>
    <property type="match status" value="1"/>
</dbReference>
<keyword evidence="7 13" id="KW-0418">Kinase</keyword>
<evidence type="ECO:0000256" key="6">
    <source>
        <dbReference type="ARBA" id="ARBA00022741"/>
    </source>
</evidence>